<comment type="caution">
    <text evidence="1">The sequence shown here is derived from an EMBL/GenBank/DDBJ whole genome shotgun (WGS) entry which is preliminary data.</text>
</comment>
<proteinExistence type="predicted"/>
<sequence length="62" mass="7205">MLRTSPLVSKRVVIGLEAFQTKIAKNCLWNWSGILVFWSVGKSLNYVRNLVYYFFIFNVSSV</sequence>
<organism evidence="1 2">
    <name type="scientific">Leptospira weilii serovar Topaz str. LT2116</name>
    <dbReference type="NCBI Taxonomy" id="1088540"/>
    <lineage>
        <taxon>Bacteria</taxon>
        <taxon>Pseudomonadati</taxon>
        <taxon>Spirochaetota</taxon>
        <taxon>Spirochaetia</taxon>
        <taxon>Leptospirales</taxon>
        <taxon>Leptospiraceae</taxon>
        <taxon>Leptospira</taxon>
    </lineage>
</organism>
<dbReference type="EMBL" id="AHOR02000010">
    <property type="protein sequence ID" value="EMF83940.1"/>
    <property type="molecule type" value="Genomic_DNA"/>
</dbReference>
<dbReference type="AlphaFoldDB" id="M3H568"/>
<reference evidence="1 2" key="1">
    <citation type="submission" date="2013-01" db="EMBL/GenBank/DDBJ databases">
        <authorList>
            <person name="Harkins D.M."/>
            <person name="Durkin A.S."/>
            <person name="Brinkac L.M."/>
            <person name="Haft D.H."/>
            <person name="Selengut J.D."/>
            <person name="Sanka R."/>
            <person name="DePew J."/>
            <person name="Purushe J."/>
            <person name="Tulsiani S.M."/>
            <person name="Graham G.C."/>
            <person name="Burns M.-A."/>
            <person name="Dohnt M.F."/>
            <person name="Smythe L.D."/>
            <person name="McKay D.B."/>
            <person name="Craig S.B."/>
            <person name="Vinetz J.M."/>
            <person name="Sutton G.G."/>
            <person name="Nierman W.C."/>
            <person name="Fouts D.E."/>
        </authorList>
    </citation>
    <scope>NUCLEOTIDE SEQUENCE [LARGE SCALE GENOMIC DNA]</scope>
    <source>
        <strain evidence="1 2">LT2116</strain>
    </source>
</reference>
<dbReference type="Proteomes" id="UP000011770">
    <property type="component" value="Unassembled WGS sequence"/>
</dbReference>
<evidence type="ECO:0000313" key="1">
    <source>
        <dbReference type="EMBL" id="EMF83940.1"/>
    </source>
</evidence>
<accession>M3H568</accession>
<protein>
    <submittedName>
        <fullName evidence="1">Uncharacterized protein</fullName>
    </submittedName>
</protein>
<evidence type="ECO:0000313" key="2">
    <source>
        <dbReference type="Proteomes" id="UP000011770"/>
    </source>
</evidence>
<name>M3H568_9LEPT</name>
<gene>
    <name evidence="1" type="ORF">LEP1GSC188_4173</name>
</gene>